<keyword evidence="7" id="KW-1185">Reference proteome</keyword>
<feature type="domain" description="HTH tetR-type" evidence="5">
    <location>
        <begin position="9"/>
        <end position="69"/>
    </location>
</feature>
<evidence type="ECO:0000256" key="1">
    <source>
        <dbReference type="ARBA" id="ARBA00023015"/>
    </source>
</evidence>
<organism evidence="6 7">
    <name type="scientific">Nonomuraea wenchangensis</name>
    <dbReference type="NCBI Taxonomy" id="568860"/>
    <lineage>
        <taxon>Bacteria</taxon>
        <taxon>Bacillati</taxon>
        <taxon>Actinomycetota</taxon>
        <taxon>Actinomycetes</taxon>
        <taxon>Streptosporangiales</taxon>
        <taxon>Streptosporangiaceae</taxon>
        <taxon>Nonomuraea</taxon>
    </lineage>
</organism>
<proteinExistence type="predicted"/>
<gene>
    <name evidence="6" type="ORF">SAMN05421811_105573</name>
</gene>
<evidence type="ECO:0000313" key="7">
    <source>
        <dbReference type="Proteomes" id="UP000199361"/>
    </source>
</evidence>
<dbReference type="PANTHER" id="PTHR30055">
    <property type="entry name" value="HTH-TYPE TRANSCRIPTIONAL REGULATOR RUTR"/>
    <property type="match status" value="1"/>
</dbReference>
<dbReference type="OrthoDB" id="3787664at2"/>
<accession>A0A1I0JCU4</accession>
<keyword evidence="1" id="KW-0805">Transcription regulation</keyword>
<dbReference type="Proteomes" id="UP000199361">
    <property type="component" value="Unassembled WGS sequence"/>
</dbReference>
<evidence type="ECO:0000256" key="3">
    <source>
        <dbReference type="ARBA" id="ARBA00023163"/>
    </source>
</evidence>
<dbReference type="GO" id="GO:0003700">
    <property type="term" value="F:DNA-binding transcription factor activity"/>
    <property type="evidence" value="ECO:0007669"/>
    <property type="project" value="TreeGrafter"/>
</dbReference>
<evidence type="ECO:0000313" key="6">
    <source>
        <dbReference type="EMBL" id="SEU07021.1"/>
    </source>
</evidence>
<protein>
    <submittedName>
        <fullName evidence="6">Transcriptional regulator, TetR family</fullName>
    </submittedName>
</protein>
<name>A0A1I0JCU4_9ACTN</name>
<dbReference type="Pfam" id="PF00440">
    <property type="entry name" value="TetR_N"/>
    <property type="match status" value="1"/>
</dbReference>
<dbReference type="EMBL" id="FOHX01000005">
    <property type="protein sequence ID" value="SEU07021.1"/>
    <property type="molecule type" value="Genomic_DNA"/>
</dbReference>
<dbReference type="Gene3D" id="1.10.357.10">
    <property type="entry name" value="Tetracycline Repressor, domain 2"/>
    <property type="match status" value="1"/>
</dbReference>
<dbReference type="AlphaFoldDB" id="A0A1I0JCU4"/>
<sequence length="213" mass="23295">MTLRERKKLRTRQTLIDTALEQFTRRGFDGVTLDELCEAVEVSKRTFFRTFASKEDVAMAPAQDLWTLFLAELESAVPGGRTLLEMERDTLLAALERAAREEGWAGRMALAHALAQRTPSMDGHNRHFCESTTRSALDVLRRRFGLGGPDDPRPRLAIDMLVAAFHLAMAGWADSPEPDPADLAARLRDALAALPAALTLVPDEGGAAGVSSP</sequence>
<keyword evidence="2 4" id="KW-0238">DNA-binding</keyword>
<dbReference type="SUPFAM" id="SSF46689">
    <property type="entry name" value="Homeodomain-like"/>
    <property type="match status" value="1"/>
</dbReference>
<dbReference type="PROSITE" id="PS50977">
    <property type="entry name" value="HTH_TETR_2"/>
    <property type="match status" value="1"/>
</dbReference>
<evidence type="ECO:0000256" key="4">
    <source>
        <dbReference type="PROSITE-ProRule" id="PRU00335"/>
    </source>
</evidence>
<keyword evidence="3" id="KW-0804">Transcription</keyword>
<feature type="DNA-binding region" description="H-T-H motif" evidence="4">
    <location>
        <begin position="32"/>
        <end position="51"/>
    </location>
</feature>
<dbReference type="STRING" id="568860.SAMN05421811_105573"/>
<dbReference type="RefSeq" id="WP_091082729.1">
    <property type="nucleotide sequence ID" value="NZ_FOHX01000005.1"/>
</dbReference>
<dbReference type="InterPro" id="IPR001647">
    <property type="entry name" value="HTH_TetR"/>
</dbReference>
<reference evidence="6 7" key="1">
    <citation type="submission" date="2016-10" db="EMBL/GenBank/DDBJ databases">
        <authorList>
            <person name="de Groot N.N."/>
        </authorList>
    </citation>
    <scope>NUCLEOTIDE SEQUENCE [LARGE SCALE GENOMIC DNA]</scope>
    <source>
        <strain evidence="6 7">CGMCC 4.5598</strain>
    </source>
</reference>
<evidence type="ECO:0000259" key="5">
    <source>
        <dbReference type="PROSITE" id="PS50977"/>
    </source>
</evidence>
<dbReference type="PANTHER" id="PTHR30055:SF238">
    <property type="entry name" value="MYCOFACTOCIN BIOSYNTHESIS TRANSCRIPTIONAL REGULATOR MFTR-RELATED"/>
    <property type="match status" value="1"/>
</dbReference>
<dbReference type="InterPro" id="IPR050109">
    <property type="entry name" value="HTH-type_TetR-like_transc_reg"/>
</dbReference>
<dbReference type="GO" id="GO:0000976">
    <property type="term" value="F:transcription cis-regulatory region binding"/>
    <property type="evidence" value="ECO:0007669"/>
    <property type="project" value="TreeGrafter"/>
</dbReference>
<dbReference type="InterPro" id="IPR009057">
    <property type="entry name" value="Homeodomain-like_sf"/>
</dbReference>
<evidence type="ECO:0000256" key="2">
    <source>
        <dbReference type="ARBA" id="ARBA00023125"/>
    </source>
</evidence>